<dbReference type="Gene3D" id="1.10.10.10">
    <property type="entry name" value="Winged helix-like DNA-binding domain superfamily/Winged helix DNA-binding domain"/>
    <property type="match status" value="1"/>
</dbReference>
<protein>
    <submittedName>
        <fullName evidence="3">Putative histone H1-like</fullName>
    </submittedName>
</protein>
<proteinExistence type="predicted"/>
<dbReference type="SMART" id="SM00384">
    <property type="entry name" value="AT_hook"/>
    <property type="match status" value="3"/>
</dbReference>
<name>A0A3R7MEY1_PENVA</name>
<dbReference type="InterPro" id="IPR036388">
    <property type="entry name" value="WH-like_DNA-bd_sf"/>
</dbReference>
<dbReference type="InterPro" id="IPR017956">
    <property type="entry name" value="AT_hook_DNA-bd_motif"/>
</dbReference>
<dbReference type="GO" id="GO:0003677">
    <property type="term" value="F:DNA binding"/>
    <property type="evidence" value="ECO:0007669"/>
    <property type="project" value="InterPro"/>
</dbReference>
<dbReference type="GO" id="GO:0000786">
    <property type="term" value="C:nucleosome"/>
    <property type="evidence" value="ECO:0007669"/>
    <property type="project" value="InterPro"/>
</dbReference>
<evidence type="ECO:0000256" key="1">
    <source>
        <dbReference type="SAM" id="MobiDB-lite"/>
    </source>
</evidence>
<dbReference type="PROSITE" id="PS51504">
    <property type="entry name" value="H15"/>
    <property type="match status" value="1"/>
</dbReference>
<sequence length="173" mass="18899">MAPVEKSETNGEAQKEQKKRGRPKGAKNKATVLSSLALTPKSDGEAQKKRGRPKGAKKKSTVPSSKIVKAKTSAKKRQPKAKVVGKRGRPRTKTGAENPVKFVDLVLRAFQALDNRKGSSLQAIKKYLKENDGLDAQKKAVYINKSIRKLTEDGTIRHRIGVGARGTFKLVEA</sequence>
<comment type="caution">
    <text evidence="3">The sequence shown here is derived from an EMBL/GenBank/DDBJ whole genome shotgun (WGS) entry which is preliminary data.</text>
</comment>
<feature type="compositionally biased region" description="Basic residues" evidence="1">
    <location>
        <begin position="17"/>
        <end position="27"/>
    </location>
</feature>
<dbReference type="InterPro" id="IPR005818">
    <property type="entry name" value="Histone_H1/H5_H15"/>
</dbReference>
<feature type="compositionally biased region" description="Basic and acidic residues" evidence="1">
    <location>
        <begin position="1"/>
        <end position="16"/>
    </location>
</feature>
<reference evidence="3 4" key="1">
    <citation type="submission" date="2018-04" db="EMBL/GenBank/DDBJ databases">
        <authorList>
            <person name="Zhang X."/>
            <person name="Yuan J."/>
            <person name="Li F."/>
            <person name="Xiang J."/>
        </authorList>
    </citation>
    <scope>NUCLEOTIDE SEQUENCE [LARGE SCALE GENOMIC DNA]</scope>
    <source>
        <tissue evidence="3">Muscle</tissue>
    </source>
</reference>
<dbReference type="GO" id="GO:0006334">
    <property type="term" value="P:nucleosome assembly"/>
    <property type="evidence" value="ECO:0007669"/>
    <property type="project" value="InterPro"/>
</dbReference>
<organism evidence="3 4">
    <name type="scientific">Penaeus vannamei</name>
    <name type="common">Whiteleg shrimp</name>
    <name type="synonym">Litopenaeus vannamei</name>
    <dbReference type="NCBI Taxonomy" id="6689"/>
    <lineage>
        <taxon>Eukaryota</taxon>
        <taxon>Metazoa</taxon>
        <taxon>Ecdysozoa</taxon>
        <taxon>Arthropoda</taxon>
        <taxon>Crustacea</taxon>
        <taxon>Multicrustacea</taxon>
        <taxon>Malacostraca</taxon>
        <taxon>Eumalacostraca</taxon>
        <taxon>Eucarida</taxon>
        <taxon>Decapoda</taxon>
        <taxon>Dendrobranchiata</taxon>
        <taxon>Penaeoidea</taxon>
        <taxon>Penaeidae</taxon>
        <taxon>Penaeus</taxon>
    </lineage>
</organism>
<evidence type="ECO:0000313" key="4">
    <source>
        <dbReference type="Proteomes" id="UP000283509"/>
    </source>
</evidence>
<dbReference type="AlphaFoldDB" id="A0A3R7MEY1"/>
<dbReference type="Pfam" id="PF00538">
    <property type="entry name" value="Linker_histone"/>
    <property type="match status" value="1"/>
</dbReference>
<accession>A0A3R7MEY1</accession>
<dbReference type="Proteomes" id="UP000283509">
    <property type="component" value="Unassembled WGS sequence"/>
</dbReference>
<dbReference type="InterPro" id="IPR036390">
    <property type="entry name" value="WH_DNA-bd_sf"/>
</dbReference>
<feature type="region of interest" description="Disordered" evidence="1">
    <location>
        <begin position="1"/>
        <end position="96"/>
    </location>
</feature>
<feature type="compositionally biased region" description="Basic residues" evidence="1">
    <location>
        <begin position="68"/>
        <end position="92"/>
    </location>
</feature>
<evidence type="ECO:0000313" key="3">
    <source>
        <dbReference type="EMBL" id="ROT74568.1"/>
    </source>
</evidence>
<reference evidence="3 4" key="2">
    <citation type="submission" date="2019-01" db="EMBL/GenBank/DDBJ databases">
        <title>The decoding of complex shrimp genome reveals the adaptation for benthos swimmer, frequently molting mechanism and breeding impact on genome.</title>
        <authorList>
            <person name="Sun Y."/>
            <person name="Gao Y."/>
            <person name="Yu Y."/>
        </authorList>
    </citation>
    <scope>NUCLEOTIDE SEQUENCE [LARGE SCALE GENOMIC DNA]</scope>
    <source>
        <tissue evidence="3">Muscle</tissue>
    </source>
</reference>
<evidence type="ECO:0000259" key="2">
    <source>
        <dbReference type="PROSITE" id="PS51504"/>
    </source>
</evidence>
<gene>
    <name evidence="3" type="ORF">C7M84_006903</name>
</gene>
<dbReference type="EMBL" id="QCYY01001877">
    <property type="protein sequence ID" value="ROT74568.1"/>
    <property type="molecule type" value="Genomic_DNA"/>
</dbReference>
<dbReference type="SMART" id="SM00526">
    <property type="entry name" value="H15"/>
    <property type="match status" value="1"/>
</dbReference>
<dbReference type="SUPFAM" id="SSF46785">
    <property type="entry name" value="Winged helix' DNA-binding domain"/>
    <property type="match status" value="1"/>
</dbReference>
<keyword evidence="4" id="KW-1185">Reference proteome</keyword>
<dbReference type="OrthoDB" id="6372154at2759"/>
<feature type="compositionally biased region" description="Basic residues" evidence="1">
    <location>
        <begin position="49"/>
        <end position="60"/>
    </location>
</feature>
<feature type="domain" description="H15" evidence="2">
    <location>
        <begin position="98"/>
        <end position="172"/>
    </location>
</feature>